<keyword evidence="3 4" id="KW-0802">TPR repeat</keyword>
<evidence type="ECO:0000313" key="6">
    <source>
        <dbReference type="Proteomes" id="UP000673447"/>
    </source>
</evidence>
<evidence type="ECO:0000256" key="4">
    <source>
        <dbReference type="PROSITE-ProRule" id="PRU00339"/>
    </source>
</evidence>
<dbReference type="Gene3D" id="1.25.40.10">
    <property type="entry name" value="Tetratricopeptide repeat domain"/>
    <property type="match status" value="1"/>
</dbReference>
<dbReference type="Pfam" id="PF07719">
    <property type="entry name" value="TPR_2"/>
    <property type="match status" value="1"/>
</dbReference>
<keyword evidence="2" id="KW-0677">Repeat</keyword>
<dbReference type="SMART" id="SM00028">
    <property type="entry name" value="TPR"/>
    <property type="match status" value="1"/>
</dbReference>
<dbReference type="AlphaFoldDB" id="A0A941ARN8"/>
<dbReference type="Proteomes" id="UP000673447">
    <property type="component" value="Unassembled WGS sequence"/>
</dbReference>
<accession>A0A941ARN8</accession>
<organism evidence="5 6">
    <name type="scientific">Pseudoxanthomonas helianthi</name>
    <dbReference type="NCBI Taxonomy" id="1453541"/>
    <lineage>
        <taxon>Bacteria</taxon>
        <taxon>Pseudomonadati</taxon>
        <taxon>Pseudomonadota</taxon>
        <taxon>Gammaproteobacteria</taxon>
        <taxon>Lysobacterales</taxon>
        <taxon>Lysobacteraceae</taxon>
        <taxon>Pseudoxanthomonas</taxon>
    </lineage>
</organism>
<dbReference type="InterPro" id="IPR013105">
    <property type="entry name" value="TPR_2"/>
</dbReference>
<reference evidence="5" key="1">
    <citation type="journal article" date="2016" name="Int. J. Syst. Evol. Microbiol.">
        <title>Pseudoxanthomonas helianthi sp. nov., isolated from roots of Jerusalem artichoke (Helianthus tuberosus).</title>
        <authorList>
            <person name="Kittiwongwattana C."/>
            <person name="Thawai C."/>
        </authorList>
    </citation>
    <scope>NUCLEOTIDE SEQUENCE</scope>
    <source>
        <strain evidence="5">110414</strain>
    </source>
</reference>
<dbReference type="InterPro" id="IPR026634">
    <property type="entry name" value="TPST-like"/>
</dbReference>
<dbReference type="PANTHER" id="PTHR12788:SF10">
    <property type="entry name" value="PROTEIN-TYROSINE SULFOTRANSFERASE"/>
    <property type="match status" value="1"/>
</dbReference>
<proteinExistence type="predicted"/>
<keyword evidence="1" id="KW-0808">Transferase</keyword>
<evidence type="ECO:0000256" key="2">
    <source>
        <dbReference type="ARBA" id="ARBA00022737"/>
    </source>
</evidence>
<evidence type="ECO:0000256" key="1">
    <source>
        <dbReference type="ARBA" id="ARBA00022679"/>
    </source>
</evidence>
<dbReference type="EMBL" id="JAGKTC010000001">
    <property type="protein sequence ID" value="MBP3983071.1"/>
    <property type="molecule type" value="Genomic_DNA"/>
</dbReference>
<dbReference type="PROSITE" id="PS50005">
    <property type="entry name" value="TPR"/>
    <property type="match status" value="1"/>
</dbReference>
<keyword evidence="6" id="KW-1185">Reference proteome</keyword>
<dbReference type="InterPro" id="IPR011990">
    <property type="entry name" value="TPR-like_helical_dom_sf"/>
</dbReference>
<dbReference type="RefSeq" id="WP_210534937.1">
    <property type="nucleotide sequence ID" value="NZ_JAGKTC010000001.1"/>
</dbReference>
<sequence>MNLITPTHQELDLRWERAQQFESNRDIASARSEYRAILVLDAHHVPALLRLSRHAQRDGDFHMARSYVMRASDSVRFANRYRQISFVSLRLLDFAEDAEVASVILTADWNNPHVLNQSPMLAQHLWLAGRYEDALRFIGHALPRVPPNALLHYARANVFRFLGRLDDAREAYEATLEINPELADAHWSLATLGRARSPLERVDRIRRAQSAHGATSEEQAHLYYALFHELDAAGDVEHAWAALGEGAAIMAQKFRYDPEAERRQIEGLMDGDPLPPAEGKSVPGMPIPVFVVGMPRTGTTLLDRMLGNIPGVSSAGERNDLSMAVSEVSNSFFGTLLEERETRPLSRIDMQRAGLRYLQRLRQVEPQAVFVIDKNPRNLFSIPLIARALPQARILCLSRNGRDACFSGFKELFHGASYPYSYRLDHLAAHWKLAQSWMRHWHARLPGMVKIVEYEALAVDPGATLECVQDFIGLPRNAAFADITTNVAPVSTASSAQVREPVHQRGVGAWRRYAPWLSPIFDSLGLPE</sequence>
<feature type="repeat" description="TPR" evidence="4">
    <location>
        <begin position="149"/>
        <end position="182"/>
    </location>
</feature>
<evidence type="ECO:0000313" key="5">
    <source>
        <dbReference type="EMBL" id="MBP3983071.1"/>
    </source>
</evidence>
<comment type="caution">
    <text evidence="5">The sequence shown here is derived from an EMBL/GenBank/DDBJ whole genome shotgun (WGS) entry which is preliminary data.</text>
</comment>
<dbReference type="SUPFAM" id="SSF48452">
    <property type="entry name" value="TPR-like"/>
    <property type="match status" value="2"/>
</dbReference>
<gene>
    <name evidence="5" type="ORF">J5837_01430</name>
</gene>
<dbReference type="GO" id="GO:0008476">
    <property type="term" value="F:protein-tyrosine sulfotransferase activity"/>
    <property type="evidence" value="ECO:0007669"/>
    <property type="project" value="InterPro"/>
</dbReference>
<dbReference type="PANTHER" id="PTHR12788">
    <property type="entry name" value="PROTEIN-TYROSINE SULFOTRANSFERASE 2"/>
    <property type="match status" value="1"/>
</dbReference>
<protein>
    <submittedName>
        <fullName evidence="5">Sulfotransferase</fullName>
    </submittedName>
</protein>
<dbReference type="Gene3D" id="3.40.50.300">
    <property type="entry name" value="P-loop containing nucleotide triphosphate hydrolases"/>
    <property type="match status" value="1"/>
</dbReference>
<name>A0A941ARN8_9GAMM</name>
<dbReference type="Pfam" id="PF13469">
    <property type="entry name" value="Sulfotransfer_3"/>
    <property type="match status" value="1"/>
</dbReference>
<evidence type="ECO:0000256" key="3">
    <source>
        <dbReference type="ARBA" id="ARBA00022803"/>
    </source>
</evidence>
<reference evidence="5" key="2">
    <citation type="submission" date="2021-03" db="EMBL/GenBank/DDBJ databases">
        <authorList>
            <person name="Cao W."/>
        </authorList>
    </citation>
    <scope>NUCLEOTIDE SEQUENCE</scope>
    <source>
        <strain evidence="5">110414</strain>
    </source>
</reference>
<dbReference type="SUPFAM" id="SSF52540">
    <property type="entry name" value="P-loop containing nucleoside triphosphate hydrolases"/>
    <property type="match status" value="1"/>
</dbReference>
<dbReference type="InterPro" id="IPR027417">
    <property type="entry name" value="P-loop_NTPase"/>
</dbReference>
<dbReference type="InterPro" id="IPR019734">
    <property type="entry name" value="TPR_rpt"/>
</dbReference>